<feature type="transmembrane region" description="Helical" evidence="10">
    <location>
        <begin position="163"/>
        <end position="184"/>
    </location>
</feature>
<keyword evidence="6 10" id="KW-1133">Transmembrane helix</keyword>
<feature type="transmembrane region" description="Helical" evidence="10">
    <location>
        <begin position="53"/>
        <end position="72"/>
    </location>
</feature>
<feature type="transmembrane region" description="Helical" evidence="10">
    <location>
        <begin position="230"/>
        <end position="249"/>
    </location>
</feature>
<feature type="transmembrane region" description="Helical" evidence="10">
    <location>
        <begin position="314"/>
        <end position="337"/>
    </location>
</feature>
<dbReference type="PANTHER" id="PTHR48022">
    <property type="entry name" value="PLASTIDIC GLUCOSE TRANSPORTER 4"/>
    <property type="match status" value="1"/>
</dbReference>
<evidence type="ECO:0000313" key="13">
    <source>
        <dbReference type="Proteomes" id="UP000094801"/>
    </source>
</evidence>
<accession>A0A1E4T5W7</accession>
<dbReference type="Pfam" id="PF00083">
    <property type="entry name" value="Sugar_tr"/>
    <property type="match status" value="1"/>
</dbReference>
<dbReference type="GO" id="GO:0005351">
    <property type="term" value="F:carbohydrate:proton symporter activity"/>
    <property type="evidence" value="ECO:0007669"/>
    <property type="project" value="TreeGrafter"/>
</dbReference>
<keyword evidence="3 8" id="KW-0813">Transport</keyword>
<sequence length="542" mass="59982">MTYMKPRLFDNTPNETPGSTDKDDYFQITKDESLCEQTEANLKNTDELETKPSYLGVSLLCCLVAVGGYVFGWDIGTISGFVGMSDFKQRFGQVNSEGEHYLSNIRTGLIVAIFNMGCAIGGLTLGRLGDIYGRKKGLIITMIVYVVGITIQIASGHSWVQYFIGRIIAGLAVGSISVLCPLFISETSPKEIRGTLVSVYQLLNTMAIFVGYCATYATYHEYNDSRQWRIPLGLGYAWAIIMVGGMLIMPESPRYLVEVGNIEKAMKSVAKVNNVPINSKLVTSEIELIANSVEAERDAGDPGWGYLITGQPKILYRVFIGVMLQSLQQLTGCNYFFYYGTTIFKSVGLEDSYETSIILGTVNFVSTFLSLYIIDRLGRRMCLLGGSIAMSICLIIFSSIGTKSLYPTEYGVDANQATGNVMILFACLFIFFFATTWAPGVFVVVSETYPLKVRAKAMAVSSAANWTWNFLIAFFTPLITDKIHFAYGFVFCGCTIFSIFFVFAFVPETKGLTLESVDELYLNYTPGLAFITRKKDGDVEKL</sequence>
<evidence type="ECO:0000256" key="9">
    <source>
        <dbReference type="SAM" id="MobiDB-lite"/>
    </source>
</evidence>
<dbReference type="PRINTS" id="PR00171">
    <property type="entry name" value="SUGRTRNSPORT"/>
</dbReference>
<evidence type="ECO:0000313" key="12">
    <source>
        <dbReference type="EMBL" id="ODV87136.1"/>
    </source>
</evidence>
<dbReference type="NCBIfam" id="TIGR00879">
    <property type="entry name" value="SP"/>
    <property type="match status" value="1"/>
</dbReference>
<keyword evidence="4" id="KW-0762">Sugar transport</keyword>
<feature type="transmembrane region" description="Helical" evidence="10">
    <location>
        <begin position="485"/>
        <end position="506"/>
    </location>
</feature>
<dbReference type="PROSITE" id="PS00217">
    <property type="entry name" value="SUGAR_TRANSPORT_2"/>
    <property type="match status" value="1"/>
</dbReference>
<keyword evidence="5 10" id="KW-0812">Transmembrane</keyword>
<dbReference type="FunFam" id="1.20.1250.20:FF:000044">
    <property type="entry name" value="Hexose transporter Hxt3p"/>
    <property type="match status" value="1"/>
</dbReference>
<keyword evidence="13" id="KW-1185">Reference proteome</keyword>
<protein>
    <recommendedName>
        <fullName evidence="11">Major facilitator superfamily (MFS) profile domain-containing protein</fullName>
    </recommendedName>
</protein>
<dbReference type="PROSITE" id="PS50850">
    <property type="entry name" value="MFS"/>
    <property type="match status" value="1"/>
</dbReference>
<name>A0A1E4T5W7_9ASCO</name>
<evidence type="ECO:0000259" key="11">
    <source>
        <dbReference type="PROSITE" id="PS50850"/>
    </source>
</evidence>
<dbReference type="STRING" id="983967.A0A1E4T5W7"/>
<evidence type="ECO:0000256" key="5">
    <source>
        <dbReference type="ARBA" id="ARBA00022692"/>
    </source>
</evidence>
<dbReference type="InterPro" id="IPR005829">
    <property type="entry name" value="Sugar_transporter_CS"/>
</dbReference>
<feature type="transmembrane region" description="Helical" evidence="10">
    <location>
        <begin position="137"/>
        <end position="157"/>
    </location>
</feature>
<comment type="similarity">
    <text evidence="2 8">Belongs to the major facilitator superfamily. Sugar transporter (TC 2.A.1.1) family.</text>
</comment>
<feature type="transmembrane region" description="Helical" evidence="10">
    <location>
        <begin position="457"/>
        <end position="479"/>
    </location>
</feature>
<feature type="domain" description="Major facilitator superfamily (MFS) profile" evidence="11">
    <location>
        <begin position="60"/>
        <end position="510"/>
    </location>
</feature>
<dbReference type="GO" id="GO:0055056">
    <property type="term" value="F:D-glucose transmembrane transporter activity"/>
    <property type="evidence" value="ECO:0007669"/>
    <property type="project" value="UniProtKB-ARBA"/>
</dbReference>
<evidence type="ECO:0000256" key="10">
    <source>
        <dbReference type="SAM" id="Phobius"/>
    </source>
</evidence>
<dbReference type="AlphaFoldDB" id="A0A1E4T5W7"/>
<reference evidence="13" key="1">
    <citation type="submission" date="2016-04" db="EMBL/GenBank/DDBJ databases">
        <title>Comparative genomics of biotechnologically important yeasts.</title>
        <authorList>
            <consortium name="DOE Joint Genome Institute"/>
            <person name="Riley R."/>
            <person name="Haridas S."/>
            <person name="Wolfe K.H."/>
            <person name="Lopes M.R."/>
            <person name="Hittinger C.T."/>
            <person name="Goker M."/>
            <person name="Salamov A."/>
            <person name="Wisecaver J."/>
            <person name="Long T.M."/>
            <person name="Aerts A.L."/>
            <person name="Barry K."/>
            <person name="Choi C."/>
            <person name="Clum A."/>
            <person name="Coughlan A.Y."/>
            <person name="Deshpande S."/>
            <person name="Douglass A.P."/>
            <person name="Hanson S.J."/>
            <person name="Klenk H.-P."/>
            <person name="Labutti K."/>
            <person name="Lapidus A."/>
            <person name="Lindquist E."/>
            <person name="Lipzen A."/>
            <person name="Meier-Kolthoff J.P."/>
            <person name="Ohm R.A."/>
            <person name="Otillar R.P."/>
            <person name="Pangilinan J."/>
            <person name="Peng Y."/>
            <person name="Rokas A."/>
            <person name="Rosa C.A."/>
            <person name="Scheuner C."/>
            <person name="Sibirny A.A."/>
            <person name="Slot J.C."/>
            <person name="Stielow J.B."/>
            <person name="Sun H."/>
            <person name="Kurtzman C.P."/>
            <person name="Blackwell M."/>
            <person name="Grigoriev I.V."/>
            <person name="Jeffries T.W."/>
        </authorList>
    </citation>
    <scope>NUCLEOTIDE SEQUENCE [LARGE SCALE GENOMIC DNA]</scope>
    <source>
        <strain evidence="13">NRRL YB-2248</strain>
    </source>
</reference>
<dbReference type="EMBL" id="KV453848">
    <property type="protein sequence ID" value="ODV87136.1"/>
    <property type="molecule type" value="Genomic_DNA"/>
</dbReference>
<feature type="transmembrane region" description="Helical" evidence="10">
    <location>
        <begin position="421"/>
        <end position="445"/>
    </location>
</feature>
<dbReference type="InterPro" id="IPR020846">
    <property type="entry name" value="MFS_dom"/>
</dbReference>
<feature type="transmembrane region" description="Helical" evidence="10">
    <location>
        <begin position="381"/>
        <end position="401"/>
    </location>
</feature>
<evidence type="ECO:0000256" key="4">
    <source>
        <dbReference type="ARBA" id="ARBA00022597"/>
    </source>
</evidence>
<dbReference type="InterPro" id="IPR036259">
    <property type="entry name" value="MFS_trans_sf"/>
</dbReference>
<evidence type="ECO:0000256" key="3">
    <source>
        <dbReference type="ARBA" id="ARBA00022448"/>
    </source>
</evidence>
<comment type="subcellular location">
    <subcellularLocation>
        <location evidence="1">Membrane</location>
        <topology evidence="1">Multi-pass membrane protein</topology>
    </subcellularLocation>
</comment>
<evidence type="ECO:0000256" key="1">
    <source>
        <dbReference type="ARBA" id="ARBA00004141"/>
    </source>
</evidence>
<evidence type="ECO:0000256" key="2">
    <source>
        <dbReference type="ARBA" id="ARBA00010992"/>
    </source>
</evidence>
<dbReference type="Proteomes" id="UP000094801">
    <property type="component" value="Unassembled WGS sequence"/>
</dbReference>
<organism evidence="12 13">
    <name type="scientific">[Candida] arabinofermentans NRRL YB-2248</name>
    <dbReference type="NCBI Taxonomy" id="983967"/>
    <lineage>
        <taxon>Eukaryota</taxon>
        <taxon>Fungi</taxon>
        <taxon>Dikarya</taxon>
        <taxon>Ascomycota</taxon>
        <taxon>Saccharomycotina</taxon>
        <taxon>Pichiomycetes</taxon>
        <taxon>Pichiales</taxon>
        <taxon>Pichiaceae</taxon>
        <taxon>Ogataea</taxon>
        <taxon>Ogataea/Candida clade</taxon>
    </lineage>
</organism>
<dbReference type="InterPro" id="IPR003663">
    <property type="entry name" value="Sugar/inositol_transpt"/>
</dbReference>
<keyword evidence="7 10" id="KW-0472">Membrane</keyword>
<dbReference type="CDD" id="cd17356">
    <property type="entry name" value="MFS_HXT"/>
    <property type="match status" value="1"/>
</dbReference>
<feature type="transmembrane region" description="Helical" evidence="10">
    <location>
        <begin position="105"/>
        <end position="125"/>
    </location>
</feature>
<dbReference type="PROSITE" id="PS00216">
    <property type="entry name" value="SUGAR_TRANSPORT_1"/>
    <property type="match status" value="1"/>
</dbReference>
<feature type="transmembrane region" description="Helical" evidence="10">
    <location>
        <begin position="196"/>
        <end position="218"/>
    </location>
</feature>
<dbReference type="InterPro" id="IPR050360">
    <property type="entry name" value="MFS_Sugar_Transporters"/>
</dbReference>
<dbReference type="GO" id="GO:0005886">
    <property type="term" value="C:plasma membrane"/>
    <property type="evidence" value="ECO:0007669"/>
    <property type="project" value="TreeGrafter"/>
</dbReference>
<dbReference type="InterPro" id="IPR005828">
    <property type="entry name" value="MFS_sugar_transport-like"/>
</dbReference>
<dbReference type="SUPFAM" id="SSF103473">
    <property type="entry name" value="MFS general substrate transporter"/>
    <property type="match status" value="1"/>
</dbReference>
<feature type="transmembrane region" description="Helical" evidence="10">
    <location>
        <begin position="357"/>
        <end position="374"/>
    </location>
</feature>
<dbReference type="OrthoDB" id="5141738at2759"/>
<dbReference type="PANTHER" id="PTHR48022:SF75">
    <property type="entry name" value="GALACTOSE TRANSPORTER-RELATED"/>
    <property type="match status" value="1"/>
</dbReference>
<evidence type="ECO:0000256" key="6">
    <source>
        <dbReference type="ARBA" id="ARBA00022989"/>
    </source>
</evidence>
<dbReference type="Gene3D" id="1.20.1250.20">
    <property type="entry name" value="MFS general substrate transporter like domains"/>
    <property type="match status" value="1"/>
</dbReference>
<evidence type="ECO:0000256" key="7">
    <source>
        <dbReference type="ARBA" id="ARBA00023136"/>
    </source>
</evidence>
<evidence type="ECO:0000256" key="8">
    <source>
        <dbReference type="RuleBase" id="RU003346"/>
    </source>
</evidence>
<proteinExistence type="inferred from homology"/>
<gene>
    <name evidence="12" type="ORF">CANARDRAFT_26558</name>
</gene>
<feature type="region of interest" description="Disordered" evidence="9">
    <location>
        <begin position="1"/>
        <end position="22"/>
    </location>
</feature>